<dbReference type="InterPro" id="IPR027463">
    <property type="entry name" value="AcrB_DN_DC_subdom"/>
</dbReference>
<dbReference type="Gene3D" id="3.30.70.1320">
    <property type="entry name" value="Multidrug efflux transporter AcrB pore domain like"/>
    <property type="match status" value="1"/>
</dbReference>
<keyword evidence="1" id="KW-0472">Membrane</keyword>
<feature type="transmembrane region" description="Helical" evidence="1">
    <location>
        <begin position="21"/>
        <end position="40"/>
    </location>
</feature>
<feature type="transmembrane region" description="Helical" evidence="1">
    <location>
        <begin position="583"/>
        <end position="603"/>
    </location>
</feature>
<reference evidence="2 3" key="1">
    <citation type="submission" date="2016-10" db="EMBL/GenBank/DDBJ databases">
        <authorList>
            <person name="de Groot N.N."/>
        </authorList>
    </citation>
    <scope>NUCLEOTIDE SEQUENCE [LARGE SCALE GENOMIC DNA]</scope>
    <source>
        <strain evidence="2 3">CGMCC 1.7005</strain>
    </source>
</reference>
<feature type="transmembrane region" description="Helical" evidence="1">
    <location>
        <begin position="395"/>
        <end position="418"/>
    </location>
</feature>
<dbReference type="InterPro" id="IPR001036">
    <property type="entry name" value="Acrflvin-R"/>
</dbReference>
<dbReference type="PANTHER" id="PTHR32063:SF0">
    <property type="entry name" value="SWARMING MOTILITY PROTEIN SWRC"/>
    <property type="match status" value="1"/>
</dbReference>
<keyword evidence="3" id="KW-1185">Reference proteome</keyword>
<protein>
    <submittedName>
        <fullName evidence="2">Multidrug efflux pump subunit AcrB</fullName>
    </submittedName>
</protein>
<name>A0A1I6ZST2_9FLAO</name>
<dbReference type="GO" id="GO:0042910">
    <property type="term" value="F:xenobiotic transmembrane transporter activity"/>
    <property type="evidence" value="ECO:0007669"/>
    <property type="project" value="TreeGrafter"/>
</dbReference>
<dbReference type="Gene3D" id="3.30.70.1440">
    <property type="entry name" value="Multidrug efflux transporter AcrB pore domain"/>
    <property type="match status" value="1"/>
</dbReference>
<dbReference type="Gene3D" id="3.30.70.1430">
    <property type="entry name" value="Multidrug efflux transporter AcrB pore domain"/>
    <property type="match status" value="2"/>
</dbReference>
<feature type="transmembrane region" description="Helical" evidence="1">
    <location>
        <begin position="999"/>
        <end position="1022"/>
    </location>
</feature>
<feature type="transmembrane region" description="Helical" evidence="1">
    <location>
        <begin position="1064"/>
        <end position="1090"/>
    </location>
</feature>
<evidence type="ECO:0000313" key="3">
    <source>
        <dbReference type="Proteomes" id="UP000236454"/>
    </source>
</evidence>
<gene>
    <name evidence="2" type="ORF">SAMN05216474_1588</name>
</gene>
<dbReference type="EMBL" id="FPAS01000002">
    <property type="protein sequence ID" value="SFT65635.1"/>
    <property type="molecule type" value="Genomic_DNA"/>
</dbReference>
<dbReference type="RefSeq" id="WP_090247987.1">
    <property type="nucleotide sequence ID" value="NZ_FPAS01000002.1"/>
</dbReference>
<dbReference type="PANTHER" id="PTHR32063">
    <property type="match status" value="1"/>
</dbReference>
<dbReference type="Gene3D" id="3.30.2090.10">
    <property type="entry name" value="Multidrug efflux transporter AcrB TolC docking domain, DN and DC subdomains"/>
    <property type="match status" value="2"/>
</dbReference>
<dbReference type="GO" id="GO:0005886">
    <property type="term" value="C:plasma membrane"/>
    <property type="evidence" value="ECO:0007669"/>
    <property type="project" value="TreeGrafter"/>
</dbReference>
<feature type="transmembrane region" description="Helical" evidence="1">
    <location>
        <begin position="475"/>
        <end position="498"/>
    </location>
</feature>
<evidence type="ECO:0000313" key="2">
    <source>
        <dbReference type="EMBL" id="SFT65635.1"/>
    </source>
</evidence>
<dbReference type="PRINTS" id="PR00702">
    <property type="entry name" value="ACRIFLAVINRP"/>
</dbReference>
<dbReference type="STRING" id="477690.SAMN05216474_1588"/>
<feature type="transmembrane region" description="Helical" evidence="1">
    <location>
        <begin position="345"/>
        <end position="361"/>
    </location>
</feature>
<feature type="transmembrane region" description="Helical" evidence="1">
    <location>
        <begin position="439"/>
        <end position="463"/>
    </location>
</feature>
<dbReference type="OrthoDB" id="9798415at2"/>
<dbReference type="Gene3D" id="1.20.1640.10">
    <property type="entry name" value="Multidrug efflux transporter AcrB transmembrane domain"/>
    <property type="match status" value="2"/>
</dbReference>
<organism evidence="2 3">
    <name type="scientific">Lishizhenia tianjinensis</name>
    <dbReference type="NCBI Taxonomy" id="477690"/>
    <lineage>
        <taxon>Bacteria</taxon>
        <taxon>Pseudomonadati</taxon>
        <taxon>Bacteroidota</taxon>
        <taxon>Flavobacteriia</taxon>
        <taxon>Flavobacteriales</taxon>
        <taxon>Crocinitomicaceae</taxon>
        <taxon>Lishizhenia</taxon>
    </lineage>
</organism>
<feature type="transmembrane region" description="Helical" evidence="1">
    <location>
        <begin position="510"/>
        <end position="529"/>
    </location>
</feature>
<dbReference type="SUPFAM" id="SSF82714">
    <property type="entry name" value="Multidrug efflux transporter AcrB TolC docking domain, DN and DC subdomains"/>
    <property type="match status" value="2"/>
</dbReference>
<feature type="transmembrane region" description="Helical" evidence="1">
    <location>
        <begin position="535"/>
        <end position="554"/>
    </location>
</feature>
<dbReference type="Pfam" id="PF00873">
    <property type="entry name" value="ACR_tran"/>
    <property type="match status" value="1"/>
</dbReference>
<sequence length="1155" mass="128342">MEDKKFKVFGLSSWAVNNRKTVFLIMMIIIIGGMGAYTSMPKENFPELQIPEIYVGIAKPGSSPAYMSEKIAEAIEKEVAGIKYLDEMNSNSIHGYTTLSIKFDFKMEASDALTKVKDAIDKARSKTDFPELPVEPNVFELDPAQMPIMNINLRGDNPVLLKETAEILEDMIEDLPEINEVDIRGVQEQEMRIEVDRLKAEAVNVTLDDIERAVSSEHQIISGGEILMDGWRKTLRIDGEFDNAEQLADIIVKQDELMPVHLRDVAEVYFGNADTTSYAREFGVPVVMLDVKKQAGENLLDASEKIEKILADCKADKTISPSIAVSIANDQSDKTRDMVSNLENSIIFGILLVVIVLLFFLGGRNAMFVGVAIPLSMFMSFLILSAMGVTLNVMVLFSLVLALGMLVDNGIVVVENVYRFIDEEKMDPFKAAIYGVGEVAWPIIASTATTLAAFIPLAIWPGIMGEFMKYLPITLMIVLGSSLFVALVINPVLTALYMKVEEEKPNRKKALITAAIFIVLGMLSIFGGAIAFGNILALVGIVILVNMFFFVPGTKTFQEKFLPRLERMYKRFLEFALRGKNPIWFIAGTIMLLVVSLGLVQAFQPKVVFFPENQPSMVHVYVSHPIGTDIKVTNSTVREVEARVNTLLQPYFADTAGVPKDEQIIQSIITQVGEGATNPRDMSSMGATPHKGKVTVSFAEFQYRDTVATSNILKLIQEGMKGQFTAEIEISVDKNQDGPPMAPPINIEVTGKGDYKDVIIEATKIKNFLDRKAVEGVDKLKLNVDATRPEIPIVVDRDKVRKLNSSTTAVGMAIRKALLGQDISTYTKDEETYDIVVRFKKEDRDNLDALLDQKLIFRNNKGQILRIPIRSLIEDPEENISYTAVVRKDQVPMVVISSNAAEGYNGNEVVEELKGHMGEYLEEGMLASGVEFKFTGQQDEQAEELAFLSKALLIAVFLILLIIVTQFNSFSTPAIILFAVVLSLIGVFLGLVISGMDFVIIMTMIGIIALAGVVVNNAIVLIDYTNLLRVERREELGLTEYEQLPYSEVVKATVRGGETRLRPVLLTAITTVLGLVPLAIGLNIDFVGLINNYDPNIFIGGDNNIMFAPMSWTIIFGLTFATFLTLIIVPAMYLVFYKFKLWIYKIFKWKMRSNI</sequence>
<feature type="transmembrane region" description="Helical" evidence="1">
    <location>
        <begin position="368"/>
        <end position="389"/>
    </location>
</feature>
<evidence type="ECO:0000256" key="1">
    <source>
        <dbReference type="SAM" id="Phobius"/>
    </source>
</evidence>
<dbReference type="Proteomes" id="UP000236454">
    <property type="component" value="Unassembled WGS sequence"/>
</dbReference>
<keyword evidence="1" id="KW-0812">Transmembrane</keyword>
<feature type="transmembrane region" description="Helical" evidence="1">
    <location>
        <begin position="1110"/>
        <end position="1136"/>
    </location>
</feature>
<dbReference type="SUPFAM" id="SSF82693">
    <property type="entry name" value="Multidrug efflux transporter AcrB pore domain, PN1, PN2, PC1 and PC2 subdomains"/>
    <property type="match status" value="2"/>
</dbReference>
<dbReference type="SUPFAM" id="SSF82866">
    <property type="entry name" value="Multidrug efflux transporter AcrB transmembrane domain"/>
    <property type="match status" value="2"/>
</dbReference>
<feature type="transmembrane region" description="Helical" evidence="1">
    <location>
        <begin position="974"/>
        <end position="993"/>
    </location>
</feature>
<keyword evidence="1" id="KW-1133">Transmembrane helix</keyword>
<proteinExistence type="predicted"/>
<accession>A0A1I6ZST2</accession>
<dbReference type="AlphaFoldDB" id="A0A1I6ZST2"/>
<feature type="transmembrane region" description="Helical" evidence="1">
    <location>
        <begin position="947"/>
        <end position="967"/>
    </location>
</feature>